<dbReference type="STRING" id="1064592.G0VKR3"/>
<evidence type="ECO:0000313" key="4">
    <source>
        <dbReference type="Proteomes" id="UP000001640"/>
    </source>
</evidence>
<dbReference type="InParanoid" id="G0VKR3"/>
<dbReference type="CDD" id="cd07383">
    <property type="entry name" value="MPP_Dcr2"/>
    <property type="match status" value="1"/>
</dbReference>
<dbReference type="OMA" id="NIGYHEC"/>
<dbReference type="Gene3D" id="3.60.21.10">
    <property type="match status" value="1"/>
</dbReference>
<dbReference type="EMBL" id="HE576761">
    <property type="protein sequence ID" value="CCC72101.1"/>
    <property type="molecule type" value="Genomic_DNA"/>
</dbReference>
<dbReference type="AlphaFoldDB" id="G0VKR3"/>
<dbReference type="InterPro" id="IPR029052">
    <property type="entry name" value="Metallo-depent_PP-like"/>
</dbReference>
<feature type="domain" description="Calcineurin-like phosphoesterase" evidence="2">
    <location>
        <begin position="249"/>
        <end position="506"/>
    </location>
</feature>
<dbReference type="GO" id="GO:0004721">
    <property type="term" value="F:phosphoprotein phosphatase activity"/>
    <property type="evidence" value="ECO:0007669"/>
    <property type="project" value="EnsemblFungi"/>
</dbReference>
<accession>G0VKR3</accession>
<dbReference type="GO" id="GO:1900102">
    <property type="term" value="P:negative regulation of endoplasmic reticulum unfolded protein response"/>
    <property type="evidence" value="ECO:0007669"/>
    <property type="project" value="EnsemblFungi"/>
</dbReference>
<dbReference type="Proteomes" id="UP000001640">
    <property type="component" value="Chromosome 10"/>
</dbReference>
<dbReference type="GO" id="GO:0007089">
    <property type="term" value="P:traversing start control point of mitotic cell cycle"/>
    <property type="evidence" value="ECO:0007669"/>
    <property type="project" value="EnsemblFungi"/>
</dbReference>
<gene>
    <name evidence="3" type="primary">NCAS0J01220</name>
    <name evidence="3" type="ordered locus">NCAS_0J01220</name>
</gene>
<dbReference type="InterPro" id="IPR004843">
    <property type="entry name" value="Calcineurin-like_PHP"/>
</dbReference>
<reference evidence="3 4" key="1">
    <citation type="journal article" date="2011" name="Proc. Natl. Acad. Sci. U.S.A.">
        <title>Evolutionary erosion of yeast sex chromosomes by mating-type switching accidents.</title>
        <authorList>
            <person name="Gordon J.L."/>
            <person name="Armisen D."/>
            <person name="Proux-Wera E."/>
            <person name="Oheigeartaigh S.S."/>
            <person name="Byrne K.P."/>
            <person name="Wolfe K.H."/>
        </authorList>
    </citation>
    <scope>NUCLEOTIDE SEQUENCE [LARGE SCALE GENOMIC DNA]</scope>
    <source>
        <strain evidence="4">ATCC 76901 / BCRC 22586 / CBS 4309 / NBRC 1992 / NRRL Y-12630</strain>
    </source>
</reference>
<proteinExistence type="predicted"/>
<dbReference type="GeneID" id="96905798"/>
<dbReference type="Pfam" id="PF00149">
    <property type="entry name" value="Metallophos"/>
    <property type="match status" value="1"/>
</dbReference>
<dbReference type="KEGG" id="ncs:NCAS_0J01220"/>
<keyword evidence="4" id="KW-1185">Reference proteome</keyword>
<reference key="2">
    <citation type="submission" date="2011-08" db="EMBL/GenBank/DDBJ databases">
        <title>Genome sequence of Naumovozyma castellii.</title>
        <authorList>
            <person name="Gordon J.L."/>
            <person name="Armisen D."/>
            <person name="Proux-Wera E."/>
            <person name="OhEigeartaigh S.S."/>
            <person name="Byrne K.P."/>
            <person name="Wolfe K.H."/>
        </authorList>
    </citation>
    <scope>NUCLEOTIDE SEQUENCE</scope>
    <source>
        <strain>Type strain:CBS 4309</strain>
    </source>
</reference>
<dbReference type="FunCoup" id="G0VKR3">
    <property type="interactions" value="80"/>
</dbReference>
<sequence>MLPIPKRYRRFISYLTIIGSIFIVLHYLNTKSKPNRIIIQNESLTTEARILLNEENLPNVDPNDHLVVNIGKLRCLHIGTIFETCKVIHMFRDESTTTSNFERIVIKKDIRGSVGFHWVGTSEYLFYDVMTITSLLLTENRPSMTAISLIYEHDKNPIRGQLSGKFDGNIYIKLLPVDISSLKQPGTFITDLTLLFGSDCVDPRPGWVLNKNWTYSEYRFPSYLSTRLYNNANPRQARPTLKEDSSGKFKIVQLADLHMGVGINKCEDEFPKHEHCEADPKTIEFVKKVLELEDPQLVVFTGDQIMGDRSIQDSETTLLKAIAPVVKRKIPWAMVWGNHDDEGSLTRWELSELATNLPYSLFQIGTKDTKNNLFGVGNYYIQAQANDSDDLIATFYFLDSHKYSKTKISPGYDWIKESQWDYFEDLYNNKLKLSIQSSHKLHVSMAFFHIPLPEYLNLDSKRRPNEQNQIVGTFKEGVTAPRYNSGGLNVLQKLGVSVTSCGHDHCNDYCLQDDSTPSFIWLCYGGGGGEGGYAGYGGTERRLRIYEIDSNKGTISTWKRLNSSPKEIFDYQIILNNDVPDTV</sequence>
<dbReference type="PANTHER" id="PTHR32440:SF0">
    <property type="entry name" value="PHOSPHATASE DCR2-RELATED"/>
    <property type="match status" value="1"/>
</dbReference>
<dbReference type="GO" id="GO:0005737">
    <property type="term" value="C:cytoplasm"/>
    <property type="evidence" value="ECO:0007669"/>
    <property type="project" value="TreeGrafter"/>
</dbReference>
<dbReference type="eggNOG" id="KOG1432">
    <property type="taxonomic scope" value="Eukaryota"/>
</dbReference>
<feature type="transmembrane region" description="Helical" evidence="1">
    <location>
        <begin position="12"/>
        <end position="28"/>
    </location>
</feature>
<protein>
    <recommendedName>
        <fullName evidence="2">Calcineurin-like phosphoesterase domain-containing protein</fullName>
    </recommendedName>
</protein>
<evidence type="ECO:0000256" key="1">
    <source>
        <dbReference type="SAM" id="Phobius"/>
    </source>
</evidence>
<keyword evidence="1" id="KW-0812">Transmembrane</keyword>
<dbReference type="SUPFAM" id="SSF56300">
    <property type="entry name" value="Metallo-dependent phosphatases"/>
    <property type="match status" value="1"/>
</dbReference>
<dbReference type="OrthoDB" id="783096at2759"/>
<evidence type="ECO:0000313" key="3">
    <source>
        <dbReference type="EMBL" id="CCC72101.1"/>
    </source>
</evidence>
<evidence type="ECO:0000259" key="2">
    <source>
        <dbReference type="Pfam" id="PF00149"/>
    </source>
</evidence>
<keyword evidence="1" id="KW-1133">Transmembrane helix</keyword>
<name>G0VKR3_NAUCA</name>
<dbReference type="HOGENOM" id="CLU_019692_4_2_1"/>
<keyword evidence="1" id="KW-0472">Membrane</keyword>
<dbReference type="PANTHER" id="PTHR32440">
    <property type="entry name" value="PHOSPHATASE DCR2-RELATED-RELATED"/>
    <property type="match status" value="1"/>
</dbReference>
<organism evidence="3 4">
    <name type="scientific">Naumovozyma castellii</name>
    <name type="common">Yeast</name>
    <name type="synonym">Saccharomyces castellii</name>
    <dbReference type="NCBI Taxonomy" id="27288"/>
    <lineage>
        <taxon>Eukaryota</taxon>
        <taxon>Fungi</taxon>
        <taxon>Dikarya</taxon>
        <taxon>Ascomycota</taxon>
        <taxon>Saccharomycotina</taxon>
        <taxon>Saccharomycetes</taxon>
        <taxon>Saccharomycetales</taxon>
        <taxon>Saccharomycetaceae</taxon>
        <taxon>Naumovozyma</taxon>
    </lineage>
</organism>
<dbReference type="RefSeq" id="XP_003678439.1">
    <property type="nucleotide sequence ID" value="XM_003678391.1"/>
</dbReference>